<reference evidence="2" key="1">
    <citation type="journal article" date="2014" name="Genome Announc.">
        <title>Full-genome sequence of the plant growth-promoting bacterium Pseudomonas protegens CHA0.</title>
        <authorList>
            <person name="Jousset A."/>
            <person name="Schuldes J."/>
            <person name="Keel C."/>
            <person name="Maurhofer M."/>
            <person name="Daniel R."/>
            <person name="Scheu S."/>
            <person name="Thuermer A."/>
        </authorList>
    </citation>
    <scope>NUCLEOTIDE SEQUENCE [LARGE SCALE GENOMIC DNA]</scope>
    <source>
        <strain evidence="2">DSM 19095 / LMG 27888 / CFBP 6595 / CHA0</strain>
    </source>
</reference>
<sequence length="47" mass="4880">MLLGLDGAARVGGLQHDFVLYNEAGQALTGSGELKAEAYAQLHEPPA</sequence>
<gene>
    <name evidence="1" type="ORF">PFLCHA0_c33670</name>
</gene>
<proteinExistence type="predicted"/>
<dbReference type="EMBL" id="CP003190">
    <property type="protein sequence ID" value="AGL85137.1"/>
    <property type="molecule type" value="Genomic_DNA"/>
</dbReference>
<dbReference type="HOGENOM" id="CLU_3172211_0_0_6"/>
<name>A0A2C9ENB5_PSEPH</name>
<accession>A0A2C9ENB5</accession>
<protein>
    <submittedName>
        <fullName evidence="1">Uncharacterized protein</fullName>
    </submittedName>
</protein>
<dbReference type="Proteomes" id="UP000013940">
    <property type="component" value="Chromosome"/>
</dbReference>
<dbReference type="AlphaFoldDB" id="A0A2C9ENB5"/>
<dbReference type="KEGG" id="pprc:PFLCHA0_c33670"/>
<organism evidence="1 2">
    <name type="scientific">Pseudomonas protegens (strain DSM 19095 / LMG 27888 / CFBP 6595 / CHA0)</name>
    <dbReference type="NCBI Taxonomy" id="1124983"/>
    <lineage>
        <taxon>Bacteria</taxon>
        <taxon>Pseudomonadati</taxon>
        <taxon>Pseudomonadota</taxon>
        <taxon>Gammaproteobacteria</taxon>
        <taxon>Pseudomonadales</taxon>
        <taxon>Pseudomonadaceae</taxon>
        <taxon>Pseudomonas</taxon>
    </lineage>
</organism>
<evidence type="ECO:0000313" key="2">
    <source>
        <dbReference type="Proteomes" id="UP000013940"/>
    </source>
</evidence>
<evidence type="ECO:0000313" key="1">
    <source>
        <dbReference type="EMBL" id="AGL85137.1"/>
    </source>
</evidence>